<protein>
    <recommendedName>
        <fullName evidence="1">Copper-binding protein MbnP-like domain-containing protein</fullName>
    </recommendedName>
</protein>
<reference evidence="2 3" key="1">
    <citation type="submission" date="2016-10" db="EMBL/GenBank/DDBJ databases">
        <authorList>
            <person name="de Groot N.N."/>
        </authorList>
    </citation>
    <scope>NUCLEOTIDE SEQUENCE [LARGE SCALE GENOMIC DNA]</scope>
    <source>
        <strain evidence="2 3">DSM 18610</strain>
    </source>
</reference>
<keyword evidence="3" id="KW-1185">Reference proteome</keyword>
<name>A0A1H9SV35_9SPHI</name>
<dbReference type="Pfam" id="PF20243">
    <property type="entry name" value="MbnP"/>
    <property type="match status" value="1"/>
</dbReference>
<feature type="domain" description="Copper-binding protein MbnP-like" evidence="1">
    <location>
        <begin position="34"/>
        <end position="242"/>
    </location>
</feature>
<dbReference type="STRING" id="390241.SAMN04488023_11980"/>
<sequence>MNLKFNKMNAKIKSILLILTIGLLLGFTSKTDDTGNLTISFNHFFKGQKIDFTSEFVNSHDEKIKFSTLNYFISNIKLTKKDGTSYSIPQDSSYFLVKESEIQSKQLHLKNIPKGEYSGITFTVGVDSVRNTMDIARRTGALDVGGTAKGMYWIWNSGYIFFKMEGTSPSAPDQQKNKFAYHVGGFGGYNTKTINSIRTKEFETNGLMVSRDKNPVVAINVDLAGMFDAHTPIKIAERSTVMWGDISTKIADNYISCFKFFNLSYK</sequence>
<dbReference type="InterPro" id="IPR046863">
    <property type="entry name" value="MbnP-like_dom"/>
</dbReference>
<dbReference type="Proteomes" id="UP000199572">
    <property type="component" value="Unassembled WGS sequence"/>
</dbReference>
<dbReference type="AlphaFoldDB" id="A0A1H9SV35"/>
<organism evidence="2 3">
    <name type="scientific">Pedobacter rhizosphaerae</name>
    <dbReference type="NCBI Taxonomy" id="390241"/>
    <lineage>
        <taxon>Bacteria</taxon>
        <taxon>Pseudomonadati</taxon>
        <taxon>Bacteroidota</taxon>
        <taxon>Sphingobacteriia</taxon>
        <taxon>Sphingobacteriales</taxon>
        <taxon>Sphingobacteriaceae</taxon>
        <taxon>Pedobacter</taxon>
    </lineage>
</organism>
<evidence type="ECO:0000313" key="3">
    <source>
        <dbReference type="Proteomes" id="UP000199572"/>
    </source>
</evidence>
<gene>
    <name evidence="2" type="ORF">SAMN04488023_11980</name>
</gene>
<dbReference type="EMBL" id="FOGG01000019">
    <property type="protein sequence ID" value="SER88229.1"/>
    <property type="molecule type" value="Genomic_DNA"/>
</dbReference>
<evidence type="ECO:0000313" key="2">
    <source>
        <dbReference type="EMBL" id="SER88229.1"/>
    </source>
</evidence>
<accession>A0A1H9SV35</accession>
<evidence type="ECO:0000259" key="1">
    <source>
        <dbReference type="Pfam" id="PF20243"/>
    </source>
</evidence>
<proteinExistence type="predicted"/>